<reference evidence="2" key="1">
    <citation type="journal article" date="2020" name="G3 (Bethesda)">
        <title>High-Quality Assemblies for Three Invasive Social Wasps from the &lt;i&gt;Vespula&lt;/i&gt; Genus.</title>
        <authorList>
            <person name="Harrop T.W.R."/>
            <person name="Guhlin J."/>
            <person name="McLaughlin G.M."/>
            <person name="Permina E."/>
            <person name="Stockwell P."/>
            <person name="Gilligan J."/>
            <person name="Le Lec M.F."/>
            <person name="Gruber M.A.M."/>
            <person name="Quinn O."/>
            <person name="Lovegrove M."/>
            <person name="Duncan E.J."/>
            <person name="Remnant E.J."/>
            <person name="Van Eeckhoven J."/>
            <person name="Graham B."/>
            <person name="Knapp R.A."/>
            <person name="Langford K.W."/>
            <person name="Kronenberg Z."/>
            <person name="Press M.O."/>
            <person name="Eacker S.M."/>
            <person name="Wilson-Rankin E.E."/>
            <person name="Purcell J."/>
            <person name="Lester P.J."/>
            <person name="Dearden P.K."/>
        </authorList>
    </citation>
    <scope>NUCLEOTIDE SEQUENCE</scope>
    <source>
        <strain evidence="2">Marl-1</strain>
    </source>
</reference>
<comment type="caution">
    <text evidence="2">The sequence shown here is derived from an EMBL/GenBank/DDBJ whole genome shotgun (WGS) entry which is preliminary data.</text>
</comment>
<accession>A0A834MY31</accession>
<dbReference type="Pfam" id="PF16087">
    <property type="entry name" value="DUF4817"/>
    <property type="match status" value="1"/>
</dbReference>
<keyword evidence="3" id="KW-1185">Reference proteome</keyword>
<feature type="domain" description="DUF4817" evidence="1">
    <location>
        <begin position="52"/>
        <end position="99"/>
    </location>
</feature>
<sequence>MREKRHEEVAAICIAKSKLTGRFDFVETAYTDSLKRKEFLMNKYTTSYQDERIVEIYFRSNCSIISTRGQFRRDFNSTNAPSAPCIQPLIARFRESGVTLNEFKRNITEEINNLSPKVLSEVMTNPVKEHNDEAITDIKEIFADNLSEIPSDDENMDICENN</sequence>
<name>A0A834MY31_VESVU</name>
<gene>
    <name evidence="2" type="ORF">HZH66_010509</name>
</gene>
<dbReference type="EMBL" id="JACSEA010000011">
    <property type="protein sequence ID" value="KAF7389372.1"/>
    <property type="molecule type" value="Genomic_DNA"/>
</dbReference>
<protein>
    <recommendedName>
        <fullName evidence="1">DUF4817 domain-containing protein</fullName>
    </recommendedName>
</protein>
<dbReference type="Proteomes" id="UP000614350">
    <property type="component" value="Unassembled WGS sequence"/>
</dbReference>
<organism evidence="2 3">
    <name type="scientific">Vespula vulgaris</name>
    <name type="common">Yellow jacket</name>
    <name type="synonym">Wasp</name>
    <dbReference type="NCBI Taxonomy" id="7454"/>
    <lineage>
        <taxon>Eukaryota</taxon>
        <taxon>Metazoa</taxon>
        <taxon>Ecdysozoa</taxon>
        <taxon>Arthropoda</taxon>
        <taxon>Hexapoda</taxon>
        <taxon>Insecta</taxon>
        <taxon>Pterygota</taxon>
        <taxon>Neoptera</taxon>
        <taxon>Endopterygota</taxon>
        <taxon>Hymenoptera</taxon>
        <taxon>Apocrita</taxon>
        <taxon>Aculeata</taxon>
        <taxon>Vespoidea</taxon>
        <taxon>Vespidae</taxon>
        <taxon>Vespinae</taxon>
        <taxon>Vespula</taxon>
    </lineage>
</organism>
<evidence type="ECO:0000313" key="3">
    <source>
        <dbReference type="Proteomes" id="UP000614350"/>
    </source>
</evidence>
<dbReference type="InterPro" id="IPR032135">
    <property type="entry name" value="DUF4817"/>
</dbReference>
<evidence type="ECO:0000259" key="1">
    <source>
        <dbReference type="Pfam" id="PF16087"/>
    </source>
</evidence>
<evidence type="ECO:0000313" key="2">
    <source>
        <dbReference type="EMBL" id="KAF7389372.1"/>
    </source>
</evidence>
<proteinExistence type="predicted"/>
<dbReference type="AlphaFoldDB" id="A0A834MY31"/>